<proteinExistence type="predicted"/>
<comment type="caution">
    <text evidence="1">The sequence shown here is derived from an EMBL/GenBank/DDBJ whole genome shotgun (WGS) entry which is preliminary data.</text>
</comment>
<reference evidence="2" key="1">
    <citation type="journal article" date="2023" name="Nat. Plants">
        <title>Single-cell RNA sequencing provides a high-resolution roadmap for understanding the multicellular compartmentation of specialized metabolism.</title>
        <authorList>
            <person name="Sun S."/>
            <person name="Shen X."/>
            <person name="Li Y."/>
            <person name="Li Y."/>
            <person name="Wang S."/>
            <person name="Li R."/>
            <person name="Zhang H."/>
            <person name="Shen G."/>
            <person name="Guo B."/>
            <person name="Wei J."/>
            <person name="Xu J."/>
            <person name="St-Pierre B."/>
            <person name="Chen S."/>
            <person name="Sun C."/>
        </authorList>
    </citation>
    <scope>NUCLEOTIDE SEQUENCE [LARGE SCALE GENOMIC DNA]</scope>
</reference>
<evidence type="ECO:0000313" key="2">
    <source>
        <dbReference type="Proteomes" id="UP001060085"/>
    </source>
</evidence>
<keyword evidence="2" id="KW-1185">Reference proteome</keyword>
<gene>
    <name evidence="1" type="ORF">M9H77_15783</name>
</gene>
<evidence type="ECO:0000313" key="1">
    <source>
        <dbReference type="EMBL" id="KAI5665930.1"/>
    </source>
</evidence>
<dbReference type="Proteomes" id="UP001060085">
    <property type="component" value="Linkage Group LG04"/>
</dbReference>
<protein>
    <submittedName>
        <fullName evidence="1">Uncharacterized protein</fullName>
    </submittedName>
</protein>
<accession>A0ACC0B012</accession>
<dbReference type="EMBL" id="CM044704">
    <property type="protein sequence ID" value="KAI5665930.1"/>
    <property type="molecule type" value="Genomic_DNA"/>
</dbReference>
<organism evidence="1 2">
    <name type="scientific">Catharanthus roseus</name>
    <name type="common">Madagascar periwinkle</name>
    <name type="synonym">Vinca rosea</name>
    <dbReference type="NCBI Taxonomy" id="4058"/>
    <lineage>
        <taxon>Eukaryota</taxon>
        <taxon>Viridiplantae</taxon>
        <taxon>Streptophyta</taxon>
        <taxon>Embryophyta</taxon>
        <taxon>Tracheophyta</taxon>
        <taxon>Spermatophyta</taxon>
        <taxon>Magnoliopsida</taxon>
        <taxon>eudicotyledons</taxon>
        <taxon>Gunneridae</taxon>
        <taxon>Pentapetalae</taxon>
        <taxon>asterids</taxon>
        <taxon>lamiids</taxon>
        <taxon>Gentianales</taxon>
        <taxon>Apocynaceae</taxon>
        <taxon>Rauvolfioideae</taxon>
        <taxon>Vinceae</taxon>
        <taxon>Catharanthinae</taxon>
        <taxon>Catharanthus</taxon>
    </lineage>
</organism>
<name>A0ACC0B012_CATRO</name>
<sequence>MLGHLGDFLQAIYVIFAFCSALLLGALKSVLIGPIAGLILIIGNVAVILGLFPAHVVWTVYTLVKTNRIDAPLKVAFFFALPALFGIWLGLSIAGSVLVGVGYGFFTPWVSAFEAFRHDDESNKFLHCIVDGTWDTIKGSCTVVRDFIDICFHSYPSFLKELRDSSSSEGVQTLRFIHVPGCIIAGLTGLVVEIPLYTAIAIVKSPYMLFKGWQRLIHDLISREGPFLETACIPIAGLTILMWPLIVAGSVVLAVFSSFFIGLYASVVVYQERSFRRGVAYVIAMVAEFDEYTNDWLYLREGSILPKPRYRKKKISNSTEFSIGKASAQGKFYTEAPSMVVPSLSSSRSVREAIKEVKMVQVWGNIMRSCEMRGKELLDANLITQTDLHEWLKAKGGNDAYIIGTGLPCYTFLLMMIHSIKSGSDGLVLLDDVEINHLNRPQDRLLDWFFQPVMVLKEQIRVLRLEEGEIRFFEKVVLFGSNSQRLKAWDNGSSLPEDAVRAAQLEGISRRMIGMVGSVTKLPTYRRKFRQVVKALINYSTGKEDSSSSKAISSSAAKEGSIRSSSSVRSFGSIEIV</sequence>